<dbReference type="InterPro" id="IPR015915">
    <property type="entry name" value="Kelch-typ_b-propeller"/>
</dbReference>
<dbReference type="SMART" id="SM00256">
    <property type="entry name" value="FBOX"/>
    <property type="match status" value="1"/>
</dbReference>
<reference evidence="4" key="1">
    <citation type="submission" date="2021-06" db="EMBL/GenBank/DDBJ databases">
        <authorList>
            <person name="Kallberg Y."/>
            <person name="Tangrot J."/>
            <person name="Rosling A."/>
        </authorList>
    </citation>
    <scope>NUCLEOTIDE SEQUENCE</scope>
    <source>
        <strain evidence="4">IA702</strain>
    </source>
</reference>
<dbReference type="PANTHER" id="PTHR46647">
    <property type="entry name" value="RAB9 EFFECTOR PROTEIN WITH KELCH MOTIFS"/>
    <property type="match status" value="1"/>
</dbReference>
<dbReference type="SUPFAM" id="SSF117281">
    <property type="entry name" value="Kelch motif"/>
    <property type="match status" value="1"/>
</dbReference>
<dbReference type="AlphaFoldDB" id="A0A9N8VU29"/>
<dbReference type="PROSITE" id="PS50181">
    <property type="entry name" value="FBOX"/>
    <property type="match status" value="1"/>
</dbReference>
<dbReference type="InterPro" id="IPR001810">
    <property type="entry name" value="F-box_dom"/>
</dbReference>
<evidence type="ECO:0000256" key="1">
    <source>
        <dbReference type="ARBA" id="ARBA00022441"/>
    </source>
</evidence>
<dbReference type="InterPro" id="IPR052124">
    <property type="entry name" value="Rab9_kelch_effector"/>
</dbReference>
<dbReference type="Pfam" id="PF00646">
    <property type="entry name" value="F-box"/>
    <property type="match status" value="1"/>
</dbReference>
<evidence type="ECO:0000313" key="5">
    <source>
        <dbReference type="Proteomes" id="UP000789572"/>
    </source>
</evidence>
<dbReference type="PANTHER" id="PTHR46647:SF1">
    <property type="entry name" value="RAB9 EFFECTOR PROTEIN WITH KELCH MOTIFS"/>
    <property type="match status" value="1"/>
</dbReference>
<dbReference type="SUPFAM" id="SSF81383">
    <property type="entry name" value="F-box domain"/>
    <property type="match status" value="1"/>
</dbReference>
<dbReference type="Proteomes" id="UP000789572">
    <property type="component" value="Unassembled WGS sequence"/>
</dbReference>
<evidence type="ECO:0000256" key="2">
    <source>
        <dbReference type="ARBA" id="ARBA00022737"/>
    </source>
</evidence>
<organism evidence="4 5">
    <name type="scientific">Paraglomus occultum</name>
    <dbReference type="NCBI Taxonomy" id="144539"/>
    <lineage>
        <taxon>Eukaryota</taxon>
        <taxon>Fungi</taxon>
        <taxon>Fungi incertae sedis</taxon>
        <taxon>Mucoromycota</taxon>
        <taxon>Glomeromycotina</taxon>
        <taxon>Glomeromycetes</taxon>
        <taxon>Paraglomerales</taxon>
        <taxon>Paraglomeraceae</taxon>
        <taxon>Paraglomus</taxon>
    </lineage>
</organism>
<comment type="caution">
    <text evidence="4">The sequence shown here is derived from an EMBL/GenBank/DDBJ whole genome shotgun (WGS) entry which is preliminary data.</text>
</comment>
<protein>
    <submittedName>
        <fullName evidence="4">8755_t:CDS:1</fullName>
    </submittedName>
</protein>
<name>A0A9N8VU29_9GLOM</name>
<evidence type="ECO:0000313" key="4">
    <source>
        <dbReference type="EMBL" id="CAG8464379.1"/>
    </source>
</evidence>
<proteinExistence type="predicted"/>
<feature type="domain" description="F-box" evidence="3">
    <location>
        <begin position="1"/>
        <end position="53"/>
    </location>
</feature>
<keyword evidence="5" id="KW-1185">Reference proteome</keyword>
<keyword evidence="1" id="KW-0880">Kelch repeat</keyword>
<dbReference type="OrthoDB" id="10250130at2759"/>
<dbReference type="CDD" id="cd09917">
    <property type="entry name" value="F-box_SF"/>
    <property type="match status" value="1"/>
</dbReference>
<keyword evidence="2" id="KW-0677">Repeat</keyword>
<dbReference type="InterPro" id="IPR036047">
    <property type="entry name" value="F-box-like_dom_sf"/>
</dbReference>
<sequence length="386" mass="44048">MVNLLSISTELIEIILDYLDTSDLITLSLTCNALYRIVSFKQYGLILPKWHGLSYNVPDDRVGLYYRDAVLIGPTLYILVLSIENPTAWKINLNDKTPRWISVTVNMPDSYRPVIHPATSSILNKIYVHGGIDLLTGKPTNILYEFDVCDMQLHILTQNGTIPSPRSMHTISAIDHNRLAIYGGLCVADDCPYDSKDFATYDITNKVWTIHNQMPNLPYARSLHCMLKARDKLYIYGGQQMVSKKREVIHDDTNVWAYDIQNSKWLRYLSSTVQPLRLPPEWIFTGGWKQSPGRRVGTAMFCLRDRIAIIGGVVSDNWENNENEKPWEYLKIFSPLKKSWCHIRVQGLPRMRCVAFVGNWSGCIRKAFLIGNDADTGKTTMGWIVG</sequence>
<dbReference type="Gene3D" id="2.120.10.80">
    <property type="entry name" value="Kelch-type beta propeller"/>
    <property type="match status" value="1"/>
</dbReference>
<dbReference type="EMBL" id="CAJVPJ010000042">
    <property type="protein sequence ID" value="CAG8464379.1"/>
    <property type="molecule type" value="Genomic_DNA"/>
</dbReference>
<accession>A0A9N8VU29</accession>
<evidence type="ECO:0000259" key="3">
    <source>
        <dbReference type="PROSITE" id="PS50181"/>
    </source>
</evidence>
<dbReference type="Pfam" id="PF24681">
    <property type="entry name" value="Kelch_KLHDC2_KLHL20_DRC7"/>
    <property type="match status" value="1"/>
</dbReference>
<gene>
    <name evidence="4" type="ORF">POCULU_LOCUS724</name>
</gene>